<dbReference type="InterPro" id="IPR050371">
    <property type="entry name" value="Fungal_virulence_M36"/>
</dbReference>
<dbReference type="AlphaFoldDB" id="A0A1M6EJL8"/>
<dbReference type="EMBL" id="FQYP01000003">
    <property type="protein sequence ID" value="SHI85629.1"/>
    <property type="molecule type" value="Genomic_DNA"/>
</dbReference>
<proteinExistence type="inferred from homology"/>
<dbReference type="NCBIfam" id="TIGR04183">
    <property type="entry name" value="Por_Secre_tail"/>
    <property type="match status" value="1"/>
</dbReference>
<evidence type="ECO:0000256" key="11">
    <source>
        <dbReference type="ARBA" id="ARBA00023145"/>
    </source>
</evidence>
<comment type="subcellular location">
    <subcellularLocation>
        <location evidence="2">Secreted</location>
    </subcellularLocation>
</comment>
<dbReference type="RefSeq" id="WP_073315766.1">
    <property type="nucleotide sequence ID" value="NZ_FQYP01000003.1"/>
</dbReference>
<keyword evidence="10" id="KW-0482">Metalloprotease</keyword>
<dbReference type="PANTHER" id="PTHR33478:SF1">
    <property type="entry name" value="EXTRACELLULAR METALLOPROTEINASE MEP"/>
    <property type="match status" value="1"/>
</dbReference>
<evidence type="ECO:0000259" key="13">
    <source>
        <dbReference type="Pfam" id="PF02225"/>
    </source>
</evidence>
<dbReference type="Pfam" id="PF18962">
    <property type="entry name" value="Por_Secre_tail"/>
    <property type="match status" value="1"/>
</dbReference>
<dbReference type="InterPro" id="IPR046450">
    <property type="entry name" value="PA_dom_sf"/>
</dbReference>
<keyword evidence="9" id="KW-0862">Zinc</keyword>
<keyword evidence="7 12" id="KW-0732">Signal</keyword>
<accession>A0A1M6EJL8</accession>
<dbReference type="CDD" id="cd04818">
    <property type="entry name" value="PA_subtilisin_1"/>
    <property type="match status" value="1"/>
</dbReference>
<dbReference type="InterPro" id="IPR001842">
    <property type="entry name" value="Peptidase_M36"/>
</dbReference>
<dbReference type="GO" id="GO:0005615">
    <property type="term" value="C:extracellular space"/>
    <property type="evidence" value="ECO:0007669"/>
    <property type="project" value="InterPro"/>
</dbReference>
<dbReference type="Gene3D" id="3.10.170.10">
    <property type="match status" value="1"/>
</dbReference>
<dbReference type="Gene3D" id="1.10.390.10">
    <property type="entry name" value="Neutral Protease Domain 2"/>
    <property type="match status" value="1"/>
</dbReference>
<keyword evidence="16" id="KW-1185">Reference proteome</keyword>
<dbReference type="SUPFAM" id="SSF52025">
    <property type="entry name" value="PA domain"/>
    <property type="match status" value="1"/>
</dbReference>
<keyword evidence="11" id="KW-0865">Zymogen</keyword>
<dbReference type="PANTHER" id="PTHR33478">
    <property type="entry name" value="EXTRACELLULAR METALLOPROTEINASE MEP"/>
    <property type="match status" value="1"/>
</dbReference>
<feature type="domain" description="PA" evidence="13">
    <location>
        <begin position="447"/>
        <end position="539"/>
    </location>
</feature>
<dbReference type="NCBIfam" id="NF038113">
    <property type="entry name" value="T9SSA_dep_M36"/>
    <property type="match status" value="1"/>
</dbReference>
<protein>
    <submittedName>
        <fullName evidence="15">Por secretion system C-terminal sorting domain-containing protein</fullName>
    </submittedName>
</protein>
<reference evidence="16" key="1">
    <citation type="submission" date="2016-11" db="EMBL/GenBank/DDBJ databases">
        <authorList>
            <person name="Varghese N."/>
            <person name="Submissions S."/>
        </authorList>
    </citation>
    <scope>NUCLEOTIDE SEQUENCE [LARGE SCALE GENOMIC DNA]</scope>
    <source>
        <strain evidence="16">DSM 22623</strain>
    </source>
</reference>
<dbReference type="InterPro" id="IPR003137">
    <property type="entry name" value="PA_domain"/>
</dbReference>
<evidence type="ECO:0000256" key="12">
    <source>
        <dbReference type="SAM" id="SignalP"/>
    </source>
</evidence>
<dbReference type="Gene3D" id="3.50.30.30">
    <property type="match status" value="1"/>
</dbReference>
<feature type="domain" description="Secretion system C-terminal sorting" evidence="14">
    <location>
        <begin position="809"/>
        <end position="881"/>
    </location>
</feature>
<dbReference type="OrthoDB" id="5377264at2"/>
<evidence type="ECO:0000313" key="15">
    <source>
        <dbReference type="EMBL" id="SHI85629.1"/>
    </source>
</evidence>
<sequence length="882" mass="95144">MKQFYFLVFLAFIGAFRVGAQSSDLEVIKAYLIQEGMSPKDVSGLVIQSESFSKSLQSNNVYVVQSYKGIPIQNVIGNFTIRKGKVVSFAGNFIDNIASKINAISTSISPVTAVKKAALSLDLGVVSGIEELENTKSKKDTYLLSKGNISKDDIPVALVYEFKDDRLQLCWDLNIHTVDGAHWFSVRVDAINGELVARNDWVVSCSFENHTHQQKQHNTFSLFKNNVESSAAFMDPVYNVYPIPAVESPNHGSRRLVSGQEDEMASPFGWHDIDGVAGADVTVTSGNNVIASEDVNGNDGLGEQPDGGANLMFDFAFDPDAVFLNNQNASITNLFYTNNVVHDVWYHYGFDESSGNFQLNNYGRGGFGSDEVIADAIDGSGINNANFTTPPDGRNPRMQMFVWNPQTSPDIEVFVVNNTALAGSYVIVDNSFDPGHVDAPEVPDGLTANLVLAVDDNPTPDANDACSAIINEAEVNGNIAVVRRGECSFADKVFRCQQAGAIAVLVVNNQPGDPITMAGGNGMITIPAVMIGMDDGEAIITEMETNTVNITLSDAGLNIVVNDGSFDNGIIIHEYAHGISTRLTGGANTSNCLIDCVEFDDDGNCIQETEQMGEGWSDWLALMMTIESGDTGADARGIATFATGQPITGVGLRPFPYSTDTTVNPVTYGDTNDETNFSAPHGVGSIWASILWDLNWALIERDGFDPDLYSGTGGNNLAMQLVIDGLKLQVCNPGFVDGRDAILMADEIANEGANTCLIWEVFAARGVGWSADQGNSRSRIDQVEAFDLPPASELNCDEANGNLGEFIIVPNPSGGSFNIRVPQDMGNSSIRIYDVNGRFVYEEQAVIQSVYPIDVVLRAGIYILKVEAENGSASYISKIVIR</sequence>
<evidence type="ECO:0000256" key="2">
    <source>
        <dbReference type="ARBA" id="ARBA00004613"/>
    </source>
</evidence>
<evidence type="ECO:0000256" key="5">
    <source>
        <dbReference type="ARBA" id="ARBA00022670"/>
    </source>
</evidence>
<dbReference type="Proteomes" id="UP000184432">
    <property type="component" value="Unassembled WGS sequence"/>
</dbReference>
<keyword evidence="6" id="KW-0479">Metal-binding</keyword>
<evidence type="ECO:0000256" key="10">
    <source>
        <dbReference type="ARBA" id="ARBA00023049"/>
    </source>
</evidence>
<evidence type="ECO:0000256" key="3">
    <source>
        <dbReference type="ARBA" id="ARBA00006006"/>
    </source>
</evidence>
<dbReference type="InterPro" id="IPR027268">
    <property type="entry name" value="Peptidase_M4/M1_CTD_sf"/>
</dbReference>
<gene>
    <name evidence="15" type="ORF">SAMN04488508_103436</name>
</gene>
<dbReference type="SUPFAM" id="SSF55486">
    <property type="entry name" value="Metalloproteases ('zincins'), catalytic domain"/>
    <property type="match status" value="1"/>
</dbReference>
<dbReference type="GO" id="GO:0006508">
    <property type="term" value="P:proteolysis"/>
    <property type="evidence" value="ECO:0007669"/>
    <property type="project" value="UniProtKB-KW"/>
</dbReference>
<comment type="similarity">
    <text evidence="3">Belongs to the peptidase M36 family.</text>
</comment>
<dbReference type="STRING" id="570521.SAMN04488508_103436"/>
<keyword evidence="5" id="KW-0645">Protease</keyword>
<dbReference type="Pfam" id="PF02128">
    <property type="entry name" value="Peptidase_M36"/>
    <property type="match status" value="1"/>
</dbReference>
<keyword evidence="4" id="KW-0964">Secreted</keyword>
<name>A0A1M6EJL8_9FLAO</name>
<organism evidence="15 16">
    <name type="scientific">Aquimarina spongiae</name>
    <dbReference type="NCBI Taxonomy" id="570521"/>
    <lineage>
        <taxon>Bacteria</taxon>
        <taxon>Pseudomonadati</taxon>
        <taxon>Bacteroidota</taxon>
        <taxon>Flavobacteriia</taxon>
        <taxon>Flavobacteriales</taxon>
        <taxon>Flavobacteriaceae</taxon>
        <taxon>Aquimarina</taxon>
    </lineage>
</organism>
<evidence type="ECO:0000256" key="6">
    <source>
        <dbReference type="ARBA" id="ARBA00022723"/>
    </source>
</evidence>
<dbReference type="GO" id="GO:0004222">
    <property type="term" value="F:metalloendopeptidase activity"/>
    <property type="evidence" value="ECO:0007669"/>
    <property type="project" value="InterPro"/>
</dbReference>
<evidence type="ECO:0000256" key="9">
    <source>
        <dbReference type="ARBA" id="ARBA00022833"/>
    </source>
</evidence>
<evidence type="ECO:0000313" key="16">
    <source>
        <dbReference type="Proteomes" id="UP000184432"/>
    </source>
</evidence>
<dbReference type="GO" id="GO:0008270">
    <property type="term" value="F:zinc ion binding"/>
    <property type="evidence" value="ECO:0007669"/>
    <property type="project" value="InterPro"/>
</dbReference>
<evidence type="ECO:0000256" key="4">
    <source>
        <dbReference type="ARBA" id="ARBA00022525"/>
    </source>
</evidence>
<dbReference type="CDD" id="cd09596">
    <property type="entry name" value="M36"/>
    <property type="match status" value="1"/>
</dbReference>
<evidence type="ECO:0000256" key="7">
    <source>
        <dbReference type="ARBA" id="ARBA00022729"/>
    </source>
</evidence>
<feature type="signal peptide" evidence="12">
    <location>
        <begin position="1"/>
        <end position="20"/>
    </location>
</feature>
<evidence type="ECO:0000256" key="8">
    <source>
        <dbReference type="ARBA" id="ARBA00022801"/>
    </source>
</evidence>
<keyword evidence="8" id="KW-0378">Hydrolase</keyword>
<dbReference type="InterPro" id="IPR026444">
    <property type="entry name" value="Secre_tail"/>
</dbReference>
<feature type="chain" id="PRO_5012974525" evidence="12">
    <location>
        <begin position="21"/>
        <end position="882"/>
    </location>
</feature>
<comment type="cofactor">
    <cofactor evidence="1">
        <name>Zn(2+)</name>
        <dbReference type="ChEBI" id="CHEBI:29105"/>
    </cofactor>
</comment>
<dbReference type="Pfam" id="PF02225">
    <property type="entry name" value="PA"/>
    <property type="match status" value="1"/>
</dbReference>
<evidence type="ECO:0000256" key="1">
    <source>
        <dbReference type="ARBA" id="ARBA00001947"/>
    </source>
</evidence>
<evidence type="ECO:0000259" key="14">
    <source>
        <dbReference type="Pfam" id="PF18962"/>
    </source>
</evidence>